<dbReference type="Pfam" id="PF22820">
    <property type="entry name" value="TcaA_3rd_4th"/>
    <property type="match status" value="1"/>
</dbReference>
<dbReference type="InterPro" id="IPR025874">
    <property type="entry name" value="DZR"/>
</dbReference>
<evidence type="ECO:0000313" key="5">
    <source>
        <dbReference type="EMBL" id="TQE88682.1"/>
    </source>
</evidence>
<evidence type="ECO:0000313" key="6">
    <source>
        <dbReference type="Proteomes" id="UP000315753"/>
    </source>
</evidence>
<keyword evidence="1" id="KW-0812">Transmembrane</keyword>
<dbReference type="Pfam" id="PF22819">
    <property type="entry name" value="TcaA_5th"/>
    <property type="match status" value="1"/>
</dbReference>
<feature type="domain" description="TcaA protein NTF2-like" evidence="3">
    <location>
        <begin position="456"/>
        <end position="568"/>
    </location>
</feature>
<keyword evidence="1" id="KW-1133">Transmembrane helix</keyword>
<feature type="domain" description="DZANK-type" evidence="2">
    <location>
        <begin position="44"/>
        <end position="101"/>
    </location>
</feature>
<dbReference type="InterPro" id="IPR054528">
    <property type="entry name" value="TcaA_5th"/>
</dbReference>
<dbReference type="PANTHER" id="PTHR40038:SF1">
    <property type="entry name" value="MEMBRANE-ASSOCIATED PROTEIN TCAA"/>
    <property type="match status" value="1"/>
</dbReference>
<dbReference type="PANTHER" id="PTHR40038">
    <property type="entry name" value="MEMBRANE-ASSOCIATED PROTEIN TCAA"/>
    <property type="match status" value="1"/>
</dbReference>
<gene>
    <name evidence="5" type="ORF">FKZ59_13450</name>
</gene>
<feature type="domain" description="TcaA 4th" evidence="4">
    <location>
        <begin position="372"/>
        <end position="434"/>
    </location>
</feature>
<sequence>MGCIADALAERLSGVPDRRPALSAPDIPKYLALPPEWRFTMKTCPHCKRATGGNETFCIHCGAELPDSGTAPIPSETTISQTCSRCGQPIAPSQNFCSHCGARLQQETPVRKRSQIRAEKRIQVRAKEKTPLPSQTASFIQNKIRPVISAFIQNKFLPAVQALGQSKILSKDKNIAFISILAAILLFTGAHLFIRHTLDPVNQADKIAKYVENHKPAKLADAFTYTEKTYVNPKSFYTYMEDNQWILEKLKNAAKEAKRHGSAEVKDGSGNRIISIANKPFLLFYKKYEFRVRPVKALVSTPDPGLEAAISVGNKEPVPINKDRVNIGYFAPGPYEFTITYKDDYFTKEDKVEVYLSGEQYEFPINLKLKPIELTSDIPDAIVYINGKNTKKTAEEIQLAAAPLDGSVEIYAVATNENGEKIKSKTLHLTNGDAHITFPDAKQVKFTQAFYNAPASDAEAWILNFRKDYEKAVNHADFDYVADYFVRGTPIEKEYRDFVEGHRGISGYEYRFLSNDIVDAALLPDNGILIETREAFEYRSKEDGHWYYERQKRYTLQNTGDALKIADVEANTIKKERRD</sequence>
<comment type="caution">
    <text evidence="5">The sequence shown here is derived from an EMBL/GenBank/DDBJ whole genome shotgun (WGS) entry which is preliminary data.</text>
</comment>
<organism evidence="5 6">
    <name type="scientific">Ureibacillus terrenus</name>
    <dbReference type="NCBI Taxonomy" id="118246"/>
    <lineage>
        <taxon>Bacteria</taxon>
        <taxon>Bacillati</taxon>
        <taxon>Bacillota</taxon>
        <taxon>Bacilli</taxon>
        <taxon>Bacillales</taxon>
        <taxon>Caryophanaceae</taxon>
        <taxon>Ureibacillus</taxon>
    </lineage>
</organism>
<dbReference type="Pfam" id="PF12773">
    <property type="entry name" value="DZR"/>
    <property type="match status" value="1"/>
</dbReference>
<evidence type="ECO:0000259" key="3">
    <source>
        <dbReference type="Pfam" id="PF22819"/>
    </source>
</evidence>
<proteinExistence type="predicted"/>
<name>A0A540UW08_9BACL</name>
<feature type="transmembrane region" description="Helical" evidence="1">
    <location>
        <begin position="175"/>
        <end position="194"/>
    </location>
</feature>
<accession>A0A540UW08</accession>
<reference evidence="5 6" key="1">
    <citation type="submission" date="2019-06" db="EMBL/GenBank/DDBJ databases">
        <title>Genome sequence of Ureibacillus terrenus.</title>
        <authorList>
            <person name="Maclea K.S."/>
            <person name="Simoes M."/>
        </authorList>
    </citation>
    <scope>NUCLEOTIDE SEQUENCE [LARGE SCALE GENOMIC DNA]</scope>
    <source>
        <strain evidence="5 6">ATCC BAA-384</strain>
    </source>
</reference>
<dbReference type="OrthoDB" id="1682769at2"/>
<evidence type="ECO:0000259" key="4">
    <source>
        <dbReference type="Pfam" id="PF22820"/>
    </source>
</evidence>
<protein>
    <submittedName>
        <fullName evidence="5">Zinc-ribbon domain-containing protein</fullName>
    </submittedName>
</protein>
<dbReference type="InterPro" id="IPR054530">
    <property type="entry name" value="TcaA_4th"/>
</dbReference>
<evidence type="ECO:0000256" key="1">
    <source>
        <dbReference type="SAM" id="Phobius"/>
    </source>
</evidence>
<keyword evidence="1" id="KW-0472">Membrane</keyword>
<keyword evidence="6" id="KW-1185">Reference proteome</keyword>
<dbReference type="AlphaFoldDB" id="A0A540UW08"/>
<dbReference type="EMBL" id="VIGD01000026">
    <property type="protein sequence ID" value="TQE88682.1"/>
    <property type="molecule type" value="Genomic_DNA"/>
</dbReference>
<evidence type="ECO:0000259" key="2">
    <source>
        <dbReference type="Pfam" id="PF12773"/>
    </source>
</evidence>
<dbReference type="Proteomes" id="UP000315753">
    <property type="component" value="Unassembled WGS sequence"/>
</dbReference>